<sequence>MDAKNTKADGAKNFGTSGGSGGSGSTSDIGKTMVAPGSGGRQSV</sequence>
<protein>
    <submittedName>
        <fullName evidence="2">(thale cress) hypothetical protein</fullName>
    </submittedName>
</protein>
<accession>A0A7G2F4I5</accession>
<dbReference type="Proteomes" id="UP000516314">
    <property type="component" value="Chromosome 4"/>
</dbReference>
<evidence type="ECO:0000256" key="1">
    <source>
        <dbReference type="SAM" id="MobiDB-lite"/>
    </source>
</evidence>
<organism evidence="2 3">
    <name type="scientific">Arabidopsis thaliana</name>
    <name type="common">Mouse-ear cress</name>
    <dbReference type="NCBI Taxonomy" id="3702"/>
    <lineage>
        <taxon>Eukaryota</taxon>
        <taxon>Viridiplantae</taxon>
        <taxon>Streptophyta</taxon>
        <taxon>Embryophyta</taxon>
        <taxon>Tracheophyta</taxon>
        <taxon>Spermatophyta</taxon>
        <taxon>Magnoliopsida</taxon>
        <taxon>eudicotyledons</taxon>
        <taxon>Gunneridae</taxon>
        <taxon>Pentapetalae</taxon>
        <taxon>rosids</taxon>
        <taxon>malvids</taxon>
        <taxon>Brassicales</taxon>
        <taxon>Brassicaceae</taxon>
        <taxon>Camelineae</taxon>
        <taxon>Arabidopsis</taxon>
    </lineage>
</organism>
<dbReference type="AlphaFoldDB" id="A0A7G2F4I5"/>
<evidence type="ECO:0000313" key="3">
    <source>
        <dbReference type="Proteomes" id="UP000516314"/>
    </source>
</evidence>
<name>A0A7G2F4I5_ARATH</name>
<feature type="compositionally biased region" description="Basic and acidic residues" evidence="1">
    <location>
        <begin position="1"/>
        <end position="10"/>
    </location>
</feature>
<gene>
    <name evidence="2" type="ORF">AT9943_LOCUS17006</name>
</gene>
<dbReference type="EMBL" id="LR881469">
    <property type="protein sequence ID" value="CAD5329414.1"/>
    <property type="molecule type" value="Genomic_DNA"/>
</dbReference>
<evidence type="ECO:0000313" key="2">
    <source>
        <dbReference type="EMBL" id="CAD5329414.1"/>
    </source>
</evidence>
<reference evidence="2 3" key="1">
    <citation type="submission" date="2020-09" db="EMBL/GenBank/DDBJ databases">
        <authorList>
            <person name="Ashkenazy H."/>
        </authorList>
    </citation>
    <scope>NUCLEOTIDE SEQUENCE [LARGE SCALE GENOMIC DNA]</scope>
    <source>
        <strain evidence="3">cv. Cdm-0</strain>
    </source>
</reference>
<feature type="region of interest" description="Disordered" evidence="1">
    <location>
        <begin position="1"/>
        <end position="44"/>
    </location>
</feature>
<proteinExistence type="predicted"/>